<dbReference type="Pfam" id="PF00355">
    <property type="entry name" value="Rieske"/>
    <property type="match status" value="1"/>
</dbReference>
<evidence type="ECO:0000256" key="3">
    <source>
        <dbReference type="ARBA" id="ARBA00023004"/>
    </source>
</evidence>
<keyword evidence="3" id="KW-0408">Iron</keyword>
<dbReference type="InterPro" id="IPR036922">
    <property type="entry name" value="Rieske_2Fe-2S_sf"/>
</dbReference>
<dbReference type="GO" id="GO:0016705">
    <property type="term" value="F:oxidoreductase activity, acting on paired donors, with incorporation or reduction of molecular oxygen"/>
    <property type="evidence" value="ECO:0007669"/>
    <property type="project" value="UniProtKB-ARBA"/>
</dbReference>
<dbReference type="InterPro" id="IPR017941">
    <property type="entry name" value="Rieske_2Fe-2S"/>
</dbReference>
<dbReference type="PANTHER" id="PTHR21496:SF23">
    <property type="entry name" value="3-PHENYLPROPIONATE_CINNAMIC ACID DIOXYGENASE FERREDOXIN SUBUNIT"/>
    <property type="match status" value="1"/>
</dbReference>
<evidence type="ECO:0000313" key="7">
    <source>
        <dbReference type="Proteomes" id="UP000256913"/>
    </source>
</evidence>
<sequence length="173" mass="19212">MASRKFVVGRASELAEGERMIVNINGRSIGVFNVGGTFYGLPNRCPHKGAELCRGVLVGELSSPSPGEFVYDADRKFLTCPWHGWEFDVETGQSYFDPANTRVRTYPVAVQDAPADPNEPGEYVRLVQVGFELRGDQGRVPGPYEVETFDVSVEDGYLIVDLAPVRRRREGEQ</sequence>
<keyword evidence="2" id="KW-0479">Metal-binding</keyword>
<dbReference type="GO" id="GO:0004497">
    <property type="term" value="F:monooxygenase activity"/>
    <property type="evidence" value="ECO:0007669"/>
    <property type="project" value="UniProtKB-ARBA"/>
</dbReference>
<proteinExistence type="predicted"/>
<keyword evidence="7" id="KW-1185">Reference proteome</keyword>
<keyword evidence="1" id="KW-0001">2Fe-2S</keyword>
<evidence type="ECO:0000256" key="1">
    <source>
        <dbReference type="ARBA" id="ARBA00022714"/>
    </source>
</evidence>
<accession>A0A3D9ZLQ2</accession>
<dbReference type="GO" id="GO:0051213">
    <property type="term" value="F:dioxygenase activity"/>
    <property type="evidence" value="ECO:0007669"/>
    <property type="project" value="UniProtKB-KW"/>
</dbReference>
<dbReference type="PROSITE" id="PS51296">
    <property type="entry name" value="RIESKE"/>
    <property type="match status" value="1"/>
</dbReference>
<evidence type="ECO:0000313" key="6">
    <source>
        <dbReference type="EMBL" id="REF98318.1"/>
    </source>
</evidence>
<keyword evidence="4" id="KW-0411">Iron-sulfur</keyword>
<reference evidence="6 7" key="1">
    <citation type="submission" date="2018-08" db="EMBL/GenBank/DDBJ databases">
        <title>Sequencing the genomes of 1000 actinobacteria strains.</title>
        <authorList>
            <person name="Klenk H.-P."/>
        </authorList>
    </citation>
    <scope>NUCLEOTIDE SEQUENCE [LARGE SCALE GENOMIC DNA]</scope>
    <source>
        <strain evidence="6 7">DSM 44099</strain>
    </source>
</reference>
<dbReference type="PANTHER" id="PTHR21496">
    <property type="entry name" value="FERREDOXIN-RELATED"/>
    <property type="match status" value="1"/>
</dbReference>
<organism evidence="6 7">
    <name type="scientific">Asanoa ferruginea</name>
    <dbReference type="NCBI Taxonomy" id="53367"/>
    <lineage>
        <taxon>Bacteria</taxon>
        <taxon>Bacillati</taxon>
        <taxon>Actinomycetota</taxon>
        <taxon>Actinomycetes</taxon>
        <taxon>Micromonosporales</taxon>
        <taxon>Micromonosporaceae</taxon>
        <taxon>Asanoa</taxon>
    </lineage>
</organism>
<dbReference type="AlphaFoldDB" id="A0A3D9ZLQ2"/>
<gene>
    <name evidence="6" type="ORF">DFJ67_4335</name>
</gene>
<evidence type="ECO:0000259" key="5">
    <source>
        <dbReference type="PROSITE" id="PS51296"/>
    </source>
</evidence>
<evidence type="ECO:0000256" key="2">
    <source>
        <dbReference type="ARBA" id="ARBA00022723"/>
    </source>
</evidence>
<keyword evidence="6" id="KW-0560">Oxidoreductase</keyword>
<name>A0A3D9ZLQ2_9ACTN</name>
<dbReference type="GO" id="GO:0046872">
    <property type="term" value="F:metal ion binding"/>
    <property type="evidence" value="ECO:0007669"/>
    <property type="project" value="UniProtKB-KW"/>
</dbReference>
<protein>
    <submittedName>
        <fullName evidence="6">3-phenylpropionate/trans-cinnamate dioxygenase ferredoxin subunit</fullName>
    </submittedName>
</protein>
<dbReference type="EMBL" id="QUMQ01000001">
    <property type="protein sequence ID" value="REF98318.1"/>
    <property type="molecule type" value="Genomic_DNA"/>
</dbReference>
<keyword evidence="6" id="KW-0223">Dioxygenase</keyword>
<dbReference type="Proteomes" id="UP000256913">
    <property type="component" value="Unassembled WGS sequence"/>
</dbReference>
<evidence type="ECO:0000256" key="4">
    <source>
        <dbReference type="ARBA" id="ARBA00023014"/>
    </source>
</evidence>
<dbReference type="GO" id="GO:0051537">
    <property type="term" value="F:2 iron, 2 sulfur cluster binding"/>
    <property type="evidence" value="ECO:0007669"/>
    <property type="project" value="UniProtKB-KW"/>
</dbReference>
<feature type="domain" description="Rieske" evidence="5">
    <location>
        <begin position="6"/>
        <end position="112"/>
    </location>
</feature>
<dbReference type="SUPFAM" id="SSF50022">
    <property type="entry name" value="ISP domain"/>
    <property type="match status" value="1"/>
</dbReference>
<comment type="caution">
    <text evidence="6">The sequence shown here is derived from an EMBL/GenBank/DDBJ whole genome shotgun (WGS) entry which is preliminary data.</text>
</comment>
<dbReference type="CDD" id="cd03467">
    <property type="entry name" value="Rieske"/>
    <property type="match status" value="1"/>
</dbReference>
<dbReference type="Gene3D" id="2.102.10.10">
    <property type="entry name" value="Rieske [2Fe-2S] iron-sulphur domain"/>
    <property type="match status" value="1"/>
</dbReference>